<feature type="domain" description="4Fe-4S Mo/W bis-MGD-type" evidence="9">
    <location>
        <begin position="59"/>
        <end position="115"/>
    </location>
</feature>
<keyword evidence="8" id="KW-0411">Iron-sulfur</keyword>
<evidence type="ECO:0000256" key="7">
    <source>
        <dbReference type="ARBA" id="ARBA00023004"/>
    </source>
</evidence>
<dbReference type="Pfam" id="PF01568">
    <property type="entry name" value="Molydop_binding"/>
    <property type="match status" value="1"/>
</dbReference>
<evidence type="ECO:0000256" key="4">
    <source>
        <dbReference type="ARBA" id="ARBA00022723"/>
    </source>
</evidence>
<evidence type="ECO:0000256" key="2">
    <source>
        <dbReference type="ARBA" id="ARBA00022485"/>
    </source>
</evidence>
<dbReference type="InterPro" id="IPR050612">
    <property type="entry name" value="Prok_Mopterin_Oxidored"/>
</dbReference>
<dbReference type="PROSITE" id="PS51669">
    <property type="entry name" value="4FE4S_MOW_BIS_MGD"/>
    <property type="match status" value="1"/>
</dbReference>
<organism evidence="10">
    <name type="scientific">hydrothermal vent metagenome</name>
    <dbReference type="NCBI Taxonomy" id="652676"/>
    <lineage>
        <taxon>unclassified sequences</taxon>
        <taxon>metagenomes</taxon>
        <taxon>ecological metagenomes</taxon>
    </lineage>
</organism>
<name>A0A1W1BMF6_9ZZZZ</name>
<dbReference type="CDD" id="cd02778">
    <property type="entry name" value="MopB_CT_Thiosulfate-R-like"/>
    <property type="match status" value="1"/>
</dbReference>
<dbReference type="Pfam" id="PF04879">
    <property type="entry name" value="Molybdop_Fe4S4"/>
    <property type="match status" value="1"/>
</dbReference>
<proteinExistence type="inferred from homology"/>
<evidence type="ECO:0000256" key="5">
    <source>
        <dbReference type="ARBA" id="ARBA00022729"/>
    </source>
</evidence>
<dbReference type="Gene3D" id="3.40.228.10">
    <property type="entry name" value="Dimethylsulfoxide Reductase, domain 2"/>
    <property type="match status" value="1"/>
</dbReference>
<keyword evidence="2" id="KW-0004">4Fe-4S</keyword>
<accession>A0A1W1BMF6</accession>
<dbReference type="EMBL" id="FPHE01000055">
    <property type="protein sequence ID" value="SFV54738.1"/>
    <property type="molecule type" value="Genomic_DNA"/>
</dbReference>
<reference evidence="10" key="1">
    <citation type="submission" date="2016-10" db="EMBL/GenBank/DDBJ databases">
        <authorList>
            <person name="de Groot N.N."/>
        </authorList>
    </citation>
    <scope>NUCLEOTIDE SEQUENCE</scope>
</reference>
<dbReference type="InterPro" id="IPR006311">
    <property type="entry name" value="TAT_signal"/>
</dbReference>
<dbReference type="GO" id="GO:0016491">
    <property type="term" value="F:oxidoreductase activity"/>
    <property type="evidence" value="ECO:0007669"/>
    <property type="project" value="UniProtKB-KW"/>
</dbReference>
<keyword evidence="6 10" id="KW-0560">Oxidoreductase</keyword>
<evidence type="ECO:0000256" key="8">
    <source>
        <dbReference type="ARBA" id="ARBA00023014"/>
    </source>
</evidence>
<dbReference type="InterPro" id="IPR009010">
    <property type="entry name" value="Asp_de-COase-like_dom_sf"/>
</dbReference>
<dbReference type="SUPFAM" id="SSF50692">
    <property type="entry name" value="ADC-like"/>
    <property type="match status" value="1"/>
</dbReference>
<dbReference type="CDD" id="cd02755">
    <property type="entry name" value="MopB_Thiosulfate-R-like"/>
    <property type="match status" value="1"/>
</dbReference>
<dbReference type="PANTHER" id="PTHR43742:SF9">
    <property type="entry name" value="TETRATHIONATE REDUCTASE SUBUNIT A"/>
    <property type="match status" value="1"/>
</dbReference>
<dbReference type="InterPro" id="IPR006963">
    <property type="entry name" value="Mopterin_OxRdtase_4Fe-4S_dom"/>
</dbReference>
<dbReference type="Gene3D" id="3.40.50.740">
    <property type="match status" value="1"/>
</dbReference>
<dbReference type="GO" id="GO:0051539">
    <property type="term" value="F:4 iron, 4 sulfur cluster binding"/>
    <property type="evidence" value="ECO:0007669"/>
    <property type="project" value="UniProtKB-KW"/>
</dbReference>
<keyword evidence="4" id="KW-0479">Metal-binding</keyword>
<dbReference type="PANTHER" id="PTHR43742">
    <property type="entry name" value="TRIMETHYLAMINE-N-OXIDE REDUCTASE"/>
    <property type="match status" value="1"/>
</dbReference>
<keyword evidence="5" id="KW-0732">Signal</keyword>
<dbReference type="Pfam" id="PF00384">
    <property type="entry name" value="Molybdopterin"/>
    <property type="match status" value="1"/>
</dbReference>
<dbReference type="Gene3D" id="2.20.25.90">
    <property type="entry name" value="ADC-like domains"/>
    <property type="match status" value="1"/>
</dbReference>
<protein>
    <submittedName>
        <fullName evidence="10">Thiosulfate reductase</fullName>
        <ecNumber evidence="10">1.-.-.-</ecNumber>
    </submittedName>
</protein>
<dbReference type="Gene3D" id="2.40.40.20">
    <property type="match status" value="1"/>
</dbReference>
<comment type="similarity">
    <text evidence="1">Belongs to the prokaryotic molybdopterin-containing oxidoreductase family.</text>
</comment>
<evidence type="ECO:0000256" key="1">
    <source>
        <dbReference type="ARBA" id="ARBA00010312"/>
    </source>
</evidence>
<gene>
    <name evidence="10" type="ORF">MNB_SV-12-963</name>
</gene>
<evidence type="ECO:0000313" key="10">
    <source>
        <dbReference type="EMBL" id="SFV54738.1"/>
    </source>
</evidence>
<dbReference type="GO" id="GO:0046872">
    <property type="term" value="F:metal ion binding"/>
    <property type="evidence" value="ECO:0007669"/>
    <property type="project" value="UniProtKB-KW"/>
</dbReference>
<dbReference type="SMART" id="SM00926">
    <property type="entry name" value="Molybdop_Fe4S4"/>
    <property type="match status" value="1"/>
</dbReference>
<dbReference type="GO" id="GO:0043546">
    <property type="term" value="F:molybdopterin cofactor binding"/>
    <property type="evidence" value="ECO:0007669"/>
    <property type="project" value="InterPro"/>
</dbReference>
<evidence type="ECO:0000256" key="6">
    <source>
        <dbReference type="ARBA" id="ARBA00023002"/>
    </source>
</evidence>
<dbReference type="InterPro" id="IPR006656">
    <property type="entry name" value="Mopterin_OxRdtase"/>
</dbReference>
<keyword evidence="3" id="KW-0500">Molybdenum</keyword>
<dbReference type="AlphaFoldDB" id="A0A1W1BMF6"/>
<dbReference type="SUPFAM" id="SSF53706">
    <property type="entry name" value="Formate dehydrogenase/DMSO reductase, domains 1-3"/>
    <property type="match status" value="1"/>
</dbReference>
<evidence type="ECO:0000256" key="3">
    <source>
        <dbReference type="ARBA" id="ARBA00022505"/>
    </source>
</evidence>
<dbReference type="PROSITE" id="PS51318">
    <property type="entry name" value="TAT"/>
    <property type="match status" value="1"/>
</dbReference>
<dbReference type="InterPro" id="IPR006657">
    <property type="entry name" value="MoPterin_dinucl-bd_dom"/>
</dbReference>
<evidence type="ECO:0000259" key="9">
    <source>
        <dbReference type="PROSITE" id="PS51669"/>
    </source>
</evidence>
<keyword evidence="7" id="KW-0408">Iron</keyword>
<dbReference type="EC" id="1.-.-.-" evidence="10"/>
<sequence>MQVEISRRKFLQGTVAMSVVGGTAVSATNLFANSGHSSGSTNSAIPDSITTKTSNTKEVRTVPTLCEMCVNKCAAIARVEDGVVTKLDPNPMFPKSRNMLCPRGNAGIQALYDPDRLKYPMIRDGEKGEGKFKRVTWDEAFKYITEKTTKILDEEKDNRSSFLFCAGEGMAEHTFKQFYGAFGSSNWLNHASLCLQTVISGYGVTLGGYPQSDLENAEYIIMAGANRAEAIVTPDTMDVFKRTKGRGAKMICVDPRFTNTAAKSDMWLAIKPGTDLAFVLALTYVVLTEELYDAEFVAENFNDFDEYKKHVVTSGYTPAWAEPITGIRAKDITKIAREFMAHAPKSIYYPGRRSTFSKNDFQLRRAMAIFQGLGGGIDCKGGLVFGSKIKLGKHEGLEPLYDRAESRGVDKKKDAKKGEAGYSDCAVVSGGGSWIAWRNRFLEGRMPYNVRGMFIYKHNPVLNMPNTNKTKEMLKKMELVVAIDTMPSDTVMYADVVLPECTYLERTDPVKTFGGVEPSIAQRNKVIDPLYETKPVIEIMRGLTEHLAKPMFEITKKYDEGVQEELATLEPAVTSENNATVVTPAQTAEQKEAEVFAEFDIRKPFEHDQEHINEHAVKKYHGAAEALKEHGVFYPKMDQYYKKISDNVYQYYPEKEKFYSTKGGKPTTNSKKVECNLKNLAKKGIDPMPIWKDGYNFTVPEGKFKLLTGRHAQFTQSGTSNNAILRDLIMENYIWINRRVAEKKGIKFGDKIEISSKTGKTILKAYPTEKVALNQVFFVHGFGEESKELTWAYKNGGNDNAVIEDVTEPVYGAAAMHETNVEIRKV</sequence>